<reference evidence="2" key="1">
    <citation type="submission" date="2018-05" db="EMBL/GenBank/DDBJ databases">
        <authorList>
            <person name="Lanie J.A."/>
            <person name="Ng W.-L."/>
            <person name="Kazmierczak K.M."/>
            <person name="Andrzejewski T.M."/>
            <person name="Davidsen T.M."/>
            <person name="Wayne K.J."/>
            <person name="Tettelin H."/>
            <person name="Glass J.I."/>
            <person name="Rusch D."/>
            <person name="Podicherti R."/>
            <person name="Tsui H.-C.T."/>
            <person name="Winkler M.E."/>
        </authorList>
    </citation>
    <scope>NUCLEOTIDE SEQUENCE</scope>
</reference>
<feature type="transmembrane region" description="Helical" evidence="1">
    <location>
        <begin position="115"/>
        <end position="133"/>
    </location>
</feature>
<name>A0A381VGV4_9ZZZZ</name>
<organism evidence="2">
    <name type="scientific">marine metagenome</name>
    <dbReference type="NCBI Taxonomy" id="408172"/>
    <lineage>
        <taxon>unclassified sequences</taxon>
        <taxon>metagenomes</taxon>
        <taxon>ecological metagenomes</taxon>
    </lineage>
</organism>
<proteinExistence type="predicted"/>
<feature type="non-terminal residue" evidence="2">
    <location>
        <position position="1"/>
    </location>
</feature>
<evidence type="ECO:0000313" key="2">
    <source>
        <dbReference type="EMBL" id="SVA39444.1"/>
    </source>
</evidence>
<gene>
    <name evidence="2" type="ORF">METZ01_LOCUS92298</name>
</gene>
<keyword evidence="1" id="KW-0472">Membrane</keyword>
<sequence>VPDFVVIHLHGALLGVRMWRPLVLGLRIDEDDDAAAGFARLCVTTSPRLDLLYERLDGLHADMFRAKLLAAETQDHLDLHAFAKEIDRVVQLECEVVRVDVRAKLDLLDFDRDSGFFLLLAEFFLLVGIFSVVGDPADRRLGIGGNLDQIQPLLLGHSHGFLNGMNP</sequence>
<keyword evidence="1" id="KW-1133">Transmembrane helix</keyword>
<evidence type="ECO:0000256" key="1">
    <source>
        <dbReference type="SAM" id="Phobius"/>
    </source>
</evidence>
<protein>
    <submittedName>
        <fullName evidence="2">Uncharacterized protein</fullName>
    </submittedName>
</protein>
<dbReference type="AlphaFoldDB" id="A0A381VGV4"/>
<accession>A0A381VGV4</accession>
<keyword evidence="1" id="KW-0812">Transmembrane</keyword>
<dbReference type="EMBL" id="UINC01008774">
    <property type="protein sequence ID" value="SVA39444.1"/>
    <property type="molecule type" value="Genomic_DNA"/>
</dbReference>